<comment type="caution">
    <text evidence="3">The sequence shown here is derived from an EMBL/GenBank/DDBJ whole genome shotgun (WGS) entry which is preliminary data.</text>
</comment>
<dbReference type="Gene3D" id="2.60.40.10">
    <property type="entry name" value="Immunoglobulins"/>
    <property type="match status" value="1"/>
</dbReference>
<dbReference type="InterPro" id="IPR003599">
    <property type="entry name" value="Ig_sub"/>
</dbReference>
<accession>A0AAN9Y0D9</accession>
<gene>
    <name evidence="3" type="ORF">V9T40_000450</name>
</gene>
<dbReference type="InterPro" id="IPR013783">
    <property type="entry name" value="Ig-like_fold"/>
</dbReference>
<evidence type="ECO:0000313" key="3">
    <source>
        <dbReference type="EMBL" id="KAK7579821.1"/>
    </source>
</evidence>
<dbReference type="Proteomes" id="UP001367676">
    <property type="component" value="Unassembled WGS sequence"/>
</dbReference>
<proteinExistence type="predicted"/>
<feature type="region of interest" description="Disordered" evidence="1">
    <location>
        <begin position="1"/>
        <end position="44"/>
    </location>
</feature>
<dbReference type="SMART" id="SM00409">
    <property type="entry name" value="IG"/>
    <property type="match status" value="1"/>
</dbReference>
<dbReference type="PANTHER" id="PTHR46013">
    <property type="entry name" value="VASCULAR CELL ADHESION MOLECULE 1"/>
    <property type="match status" value="1"/>
</dbReference>
<sequence length="256" mass="28421">MLYNSPTKNQHQESACKSGGIRNTGQVDGWHDDNEIPPIEQSSDGYLNFSSIRTEDSGWYKCITRYQLSEYSSIGYFLHVRGAEAQNQSADDEVPEEQAEEGSALEVTLGGEVQLECPSGSLSCWGRAKQPDHSLEPLGPGPKLTLGKVVYQEAGEYKCFVGRNSKMEKWRSRTVQVNVVGSPIVYPANKTITAIVSQRVTFSLEFCANPPVTKAFWIREFKSLPPGVTVDGLIAHNITSEKEAVIHPYERQNMFA</sequence>
<feature type="domain" description="Immunoglobulin" evidence="2">
    <location>
        <begin position="102"/>
        <end position="178"/>
    </location>
</feature>
<dbReference type="AlphaFoldDB" id="A0AAN9Y0D9"/>
<evidence type="ECO:0000256" key="1">
    <source>
        <dbReference type="SAM" id="MobiDB-lite"/>
    </source>
</evidence>
<name>A0AAN9Y0D9_9HEMI</name>
<keyword evidence="4" id="KW-1185">Reference proteome</keyword>
<reference evidence="3 4" key="1">
    <citation type="submission" date="2024-03" db="EMBL/GenBank/DDBJ databases">
        <title>Adaptation during the transition from Ophiocordyceps entomopathogen to insect associate is accompanied by gene loss and intensified selection.</title>
        <authorList>
            <person name="Ward C.M."/>
            <person name="Onetto C.A."/>
            <person name="Borneman A.R."/>
        </authorList>
    </citation>
    <scope>NUCLEOTIDE SEQUENCE [LARGE SCALE GENOMIC DNA]</scope>
    <source>
        <strain evidence="3">AWRI1</strain>
        <tissue evidence="3">Single Adult Female</tissue>
    </source>
</reference>
<dbReference type="SUPFAM" id="SSF48726">
    <property type="entry name" value="Immunoglobulin"/>
    <property type="match status" value="2"/>
</dbReference>
<dbReference type="PANTHER" id="PTHR46013:SF7">
    <property type="entry name" value="IG-LIKE DOMAIN-CONTAINING PROTEIN"/>
    <property type="match status" value="1"/>
</dbReference>
<dbReference type="InterPro" id="IPR036179">
    <property type="entry name" value="Ig-like_dom_sf"/>
</dbReference>
<protein>
    <recommendedName>
        <fullName evidence="2">Immunoglobulin domain-containing protein</fullName>
    </recommendedName>
</protein>
<organism evidence="3 4">
    <name type="scientific">Parthenolecanium corni</name>
    <dbReference type="NCBI Taxonomy" id="536013"/>
    <lineage>
        <taxon>Eukaryota</taxon>
        <taxon>Metazoa</taxon>
        <taxon>Ecdysozoa</taxon>
        <taxon>Arthropoda</taxon>
        <taxon>Hexapoda</taxon>
        <taxon>Insecta</taxon>
        <taxon>Pterygota</taxon>
        <taxon>Neoptera</taxon>
        <taxon>Paraneoptera</taxon>
        <taxon>Hemiptera</taxon>
        <taxon>Sternorrhyncha</taxon>
        <taxon>Coccoidea</taxon>
        <taxon>Coccidae</taxon>
        <taxon>Parthenolecanium</taxon>
    </lineage>
</organism>
<evidence type="ECO:0000259" key="2">
    <source>
        <dbReference type="SMART" id="SM00409"/>
    </source>
</evidence>
<dbReference type="EMBL" id="JBBCAQ010000034">
    <property type="protein sequence ID" value="KAK7579821.1"/>
    <property type="molecule type" value="Genomic_DNA"/>
</dbReference>
<evidence type="ECO:0000313" key="4">
    <source>
        <dbReference type="Proteomes" id="UP001367676"/>
    </source>
</evidence>
<feature type="compositionally biased region" description="Polar residues" evidence="1">
    <location>
        <begin position="1"/>
        <end position="26"/>
    </location>
</feature>